<dbReference type="CDD" id="cd02430">
    <property type="entry name" value="PTH2"/>
    <property type="match status" value="1"/>
</dbReference>
<dbReference type="Gene3D" id="3.40.1490.10">
    <property type="entry name" value="Bit1"/>
    <property type="match status" value="1"/>
</dbReference>
<dbReference type="SUPFAM" id="SSF102462">
    <property type="entry name" value="Peptidyl-tRNA hydrolase II"/>
    <property type="match status" value="1"/>
</dbReference>
<protein>
    <recommendedName>
        <fullName evidence="1">peptidyl-tRNA hydrolase</fullName>
        <ecNumber evidence="1">3.1.1.29</ecNumber>
    </recommendedName>
</protein>
<dbReference type="PANTHER" id="PTHR12649">
    <property type="entry name" value="PEPTIDYL-TRNA HYDROLASE 2"/>
    <property type="match status" value="1"/>
</dbReference>
<evidence type="ECO:0000313" key="7">
    <source>
        <dbReference type="EMBL" id="SPQ99538.1"/>
    </source>
</evidence>
<evidence type="ECO:0000256" key="2">
    <source>
        <dbReference type="ARBA" id="ARBA00022801"/>
    </source>
</evidence>
<comment type="catalytic activity">
    <reaction evidence="4">
        <text>an N-acyl-L-alpha-aminoacyl-tRNA + H2O = an N-acyl-L-amino acid + a tRNA + H(+)</text>
        <dbReference type="Rhea" id="RHEA:54448"/>
        <dbReference type="Rhea" id="RHEA-COMP:10123"/>
        <dbReference type="Rhea" id="RHEA-COMP:13883"/>
        <dbReference type="ChEBI" id="CHEBI:15377"/>
        <dbReference type="ChEBI" id="CHEBI:15378"/>
        <dbReference type="ChEBI" id="CHEBI:59874"/>
        <dbReference type="ChEBI" id="CHEBI:78442"/>
        <dbReference type="ChEBI" id="CHEBI:138191"/>
        <dbReference type="EC" id="3.1.1.29"/>
    </reaction>
</comment>
<dbReference type="InterPro" id="IPR023476">
    <property type="entry name" value="Pep_tRNA_hydro_II_dom_sf"/>
</dbReference>
<evidence type="ECO:0000313" key="9">
    <source>
        <dbReference type="Proteomes" id="UP000290189"/>
    </source>
</evidence>
<evidence type="ECO:0000256" key="3">
    <source>
        <dbReference type="ARBA" id="ARBA00038050"/>
    </source>
</evidence>
<keyword evidence="5" id="KW-0812">Transmembrane</keyword>
<dbReference type="NCBIfam" id="TIGR00283">
    <property type="entry name" value="arch_pth2"/>
    <property type="match status" value="1"/>
</dbReference>
<geneLocation type="mitochondrion" evidence="7"/>
<evidence type="ECO:0000313" key="6">
    <source>
        <dbReference type="EMBL" id="CEO99906.1"/>
    </source>
</evidence>
<dbReference type="NCBIfam" id="NF003314">
    <property type="entry name" value="PRK04322.1"/>
    <property type="match status" value="1"/>
</dbReference>
<dbReference type="Proteomes" id="UP000290189">
    <property type="component" value="Unassembled WGS sequence"/>
</dbReference>
<keyword evidence="5" id="KW-0472">Membrane</keyword>
<dbReference type="Pfam" id="PF01981">
    <property type="entry name" value="PTH2"/>
    <property type="match status" value="1"/>
</dbReference>
<dbReference type="OMA" id="GHAAVEC"/>
<feature type="transmembrane region" description="Helical" evidence="5">
    <location>
        <begin position="6"/>
        <end position="25"/>
    </location>
</feature>
<sequence>MDPTTLTTVSVGIGSVIAGFCLGRWSRGRWAAPPPSYRSMKFSRCQMVLLVRKDLRMDKGKQCAQCAHATLGAYRRAVKHFPDALWAWETFGQAKIALQVPNEEDMMALKAKADAAGLCTYVVHDAGRTQVAAGSATVLAIGPAPKDAVDQITGHLKLL</sequence>
<keyword evidence="2" id="KW-0378">Hydrolase</keyword>
<dbReference type="GO" id="GO:0005829">
    <property type="term" value="C:cytosol"/>
    <property type="evidence" value="ECO:0007669"/>
    <property type="project" value="TreeGrafter"/>
</dbReference>
<dbReference type="OrthoDB" id="1733656at2759"/>
<evidence type="ECO:0000256" key="1">
    <source>
        <dbReference type="ARBA" id="ARBA00013260"/>
    </source>
</evidence>
<dbReference type="EMBL" id="OVEO01000012">
    <property type="protein sequence ID" value="SPQ99538.1"/>
    <property type="molecule type" value="Genomic_DNA"/>
</dbReference>
<keyword evidence="7" id="KW-0496">Mitochondrion</keyword>
<keyword evidence="5" id="KW-1133">Transmembrane helix</keyword>
<gene>
    <name evidence="6" type="ORF">PBRA_007639</name>
    <name evidence="7" type="ORF">PLBR_LOCUS6753</name>
</gene>
<dbReference type="PANTHER" id="PTHR12649:SF11">
    <property type="entry name" value="PEPTIDYL-TRNA HYDROLASE 2, MITOCHONDRIAL"/>
    <property type="match status" value="1"/>
</dbReference>
<dbReference type="Proteomes" id="UP000039324">
    <property type="component" value="Unassembled WGS sequence"/>
</dbReference>
<dbReference type="EMBL" id="CDSF01000095">
    <property type="protein sequence ID" value="CEO99906.1"/>
    <property type="molecule type" value="Genomic_DNA"/>
</dbReference>
<dbReference type="FunFam" id="3.40.1490.10:FF:000001">
    <property type="entry name" value="Peptidyl-tRNA hydrolase 2"/>
    <property type="match status" value="1"/>
</dbReference>
<reference evidence="7 9" key="2">
    <citation type="submission" date="2018-03" db="EMBL/GenBank/DDBJ databases">
        <authorList>
            <person name="Fogelqvist J."/>
        </authorList>
    </citation>
    <scope>NUCLEOTIDE SEQUENCE [LARGE SCALE GENOMIC DNA]</scope>
</reference>
<proteinExistence type="inferred from homology"/>
<evidence type="ECO:0000256" key="4">
    <source>
        <dbReference type="ARBA" id="ARBA00048707"/>
    </source>
</evidence>
<organism evidence="6 8">
    <name type="scientific">Plasmodiophora brassicae</name>
    <name type="common">Clubroot disease agent</name>
    <dbReference type="NCBI Taxonomy" id="37360"/>
    <lineage>
        <taxon>Eukaryota</taxon>
        <taxon>Sar</taxon>
        <taxon>Rhizaria</taxon>
        <taxon>Endomyxa</taxon>
        <taxon>Phytomyxea</taxon>
        <taxon>Plasmodiophorida</taxon>
        <taxon>Plasmodiophoridae</taxon>
        <taxon>Plasmodiophora</taxon>
    </lineage>
</organism>
<dbReference type="STRING" id="37360.A0A0G4IXV8"/>
<name>A0A0G4IXV8_PLABS</name>
<keyword evidence="8" id="KW-1185">Reference proteome</keyword>
<dbReference type="AlphaFoldDB" id="A0A0G4IXV8"/>
<comment type="similarity">
    <text evidence="3">Belongs to the PTH2 family.</text>
</comment>
<reference evidence="6 8" key="1">
    <citation type="submission" date="2015-02" db="EMBL/GenBank/DDBJ databases">
        <authorList>
            <person name="Chooi Y.-H."/>
        </authorList>
    </citation>
    <scope>NUCLEOTIDE SEQUENCE [LARGE SCALE GENOMIC DNA]</scope>
    <source>
        <strain evidence="6">E3</strain>
    </source>
</reference>
<dbReference type="InterPro" id="IPR002833">
    <property type="entry name" value="PTH2"/>
</dbReference>
<dbReference type="EC" id="3.1.1.29" evidence="1"/>
<evidence type="ECO:0000256" key="5">
    <source>
        <dbReference type="SAM" id="Phobius"/>
    </source>
</evidence>
<accession>A0A0G4IXV8</accession>
<dbReference type="GO" id="GO:0004045">
    <property type="term" value="F:peptidyl-tRNA hydrolase activity"/>
    <property type="evidence" value="ECO:0007669"/>
    <property type="project" value="UniProtKB-EC"/>
</dbReference>
<evidence type="ECO:0000313" key="8">
    <source>
        <dbReference type="Proteomes" id="UP000039324"/>
    </source>
</evidence>